<evidence type="ECO:0000313" key="2">
    <source>
        <dbReference type="Proteomes" id="UP000815325"/>
    </source>
</evidence>
<dbReference type="EMBL" id="MU069701">
    <property type="protein sequence ID" value="KAF5835519.1"/>
    <property type="molecule type" value="Genomic_DNA"/>
</dbReference>
<evidence type="ECO:0000313" key="1">
    <source>
        <dbReference type="EMBL" id="KAF5835519.1"/>
    </source>
</evidence>
<sequence>MGAGLEPGACQGGTDTESGVARYVGPAELLLTGEAPALQALLLSGHRALGALHSAAIAPSSGQQPPLQLTGAQNGNLHEGPAKICMRGFHRCMGVSPPCSSQVCALVTRMRDLLRCMIKSHRCMRDLQRRVRTLPRCMKDL</sequence>
<proteinExistence type="predicted"/>
<gene>
    <name evidence="1" type="ORF">DUNSADRAFT_7258</name>
</gene>
<dbReference type="Proteomes" id="UP000815325">
    <property type="component" value="Unassembled WGS sequence"/>
</dbReference>
<comment type="caution">
    <text evidence="1">The sequence shown here is derived from an EMBL/GenBank/DDBJ whole genome shotgun (WGS) entry which is preliminary data.</text>
</comment>
<reference evidence="1" key="1">
    <citation type="submission" date="2017-08" db="EMBL/GenBank/DDBJ databases">
        <authorList>
            <person name="Polle J.E."/>
            <person name="Barry K."/>
            <person name="Cushman J."/>
            <person name="Schmutz J."/>
            <person name="Tran D."/>
            <person name="Hathwaick L.T."/>
            <person name="Yim W.C."/>
            <person name="Jenkins J."/>
            <person name="Mckie-Krisberg Z.M."/>
            <person name="Prochnik S."/>
            <person name="Lindquist E."/>
            <person name="Dockter R.B."/>
            <person name="Adam C."/>
            <person name="Molina H."/>
            <person name="Bunkerborg J."/>
            <person name="Jin E."/>
            <person name="Buchheim M."/>
            <person name="Magnuson J."/>
        </authorList>
    </citation>
    <scope>NUCLEOTIDE SEQUENCE</scope>
    <source>
        <strain evidence="1">CCAP 19/18</strain>
    </source>
</reference>
<evidence type="ECO:0008006" key="3">
    <source>
        <dbReference type="Google" id="ProtNLM"/>
    </source>
</evidence>
<organism evidence="1 2">
    <name type="scientific">Dunaliella salina</name>
    <name type="common">Green alga</name>
    <name type="synonym">Protococcus salinus</name>
    <dbReference type="NCBI Taxonomy" id="3046"/>
    <lineage>
        <taxon>Eukaryota</taxon>
        <taxon>Viridiplantae</taxon>
        <taxon>Chlorophyta</taxon>
        <taxon>core chlorophytes</taxon>
        <taxon>Chlorophyceae</taxon>
        <taxon>CS clade</taxon>
        <taxon>Chlamydomonadales</taxon>
        <taxon>Dunaliellaceae</taxon>
        <taxon>Dunaliella</taxon>
    </lineage>
</organism>
<keyword evidence="2" id="KW-1185">Reference proteome</keyword>
<accession>A0ABQ7GLM5</accession>
<name>A0ABQ7GLM5_DUNSA</name>
<protein>
    <recommendedName>
        <fullName evidence="3">Encoded protein</fullName>
    </recommendedName>
</protein>